<organism evidence="5 6">
    <name type="scientific">Roseibium alexandrii</name>
    <dbReference type="NCBI Taxonomy" id="388408"/>
    <lineage>
        <taxon>Bacteria</taxon>
        <taxon>Pseudomonadati</taxon>
        <taxon>Pseudomonadota</taxon>
        <taxon>Alphaproteobacteria</taxon>
        <taxon>Hyphomicrobiales</taxon>
        <taxon>Stappiaceae</taxon>
        <taxon>Roseibium</taxon>
    </lineage>
</organism>
<evidence type="ECO:0000256" key="1">
    <source>
        <dbReference type="SAM" id="Phobius"/>
    </source>
</evidence>
<gene>
    <name evidence="5" type="primary">cph2_7</name>
    <name evidence="5" type="ORF">LAX5112_01597</name>
</gene>
<feature type="domain" description="HAMP" evidence="3">
    <location>
        <begin position="197"/>
        <end position="249"/>
    </location>
</feature>
<feature type="transmembrane region" description="Helical" evidence="1">
    <location>
        <begin position="20"/>
        <end position="41"/>
    </location>
</feature>
<keyword evidence="6" id="KW-1185">Reference proteome</keyword>
<accession>A0A0M7A163</accession>
<dbReference type="SUPFAM" id="SSF55073">
    <property type="entry name" value="Nucleotide cyclase"/>
    <property type="match status" value="1"/>
</dbReference>
<evidence type="ECO:0000313" key="6">
    <source>
        <dbReference type="Proteomes" id="UP000053235"/>
    </source>
</evidence>
<dbReference type="SMART" id="SM00052">
    <property type="entry name" value="EAL"/>
    <property type="match status" value="1"/>
</dbReference>
<dbReference type="Gene3D" id="6.10.340.10">
    <property type="match status" value="1"/>
</dbReference>
<dbReference type="InterPro" id="IPR052155">
    <property type="entry name" value="Biofilm_reg_signaling"/>
</dbReference>
<dbReference type="NCBIfam" id="TIGR00254">
    <property type="entry name" value="GGDEF"/>
    <property type="match status" value="1"/>
</dbReference>
<dbReference type="Pfam" id="PF00990">
    <property type="entry name" value="GGDEF"/>
    <property type="match status" value="1"/>
</dbReference>
<dbReference type="CDD" id="cd01948">
    <property type="entry name" value="EAL"/>
    <property type="match status" value="1"/>
</dbReference>
<dbReference type="InterPro" id="IPR001633">
    <property type="entry name" value="EAL_dom"/>
</dbReference>
<dbReference type="OrthoDB" id="9814202at2"/>
<keyword evidence="1" id="KW-1133">Transmembrane helix</keyword>
<dbReference type="InterPro" id="IPR000160">
    <property type="entry name" value="GGDEF_dom"/>
</dbReference>
<feature type="transmembrane region" description="Helical" evidence="1">
    <location>
        <begin position="173"/>
        <end position="197"/>
    </location>
</feature>
<name>A0A0M7A163_9HYPH</name>
<dbReference type="EMBL" id="CXWD01000005">
    <property type="protein sequence ID" value="CTQ67990.1"/>
    <property type="molecule type" value="Genomic_DNA"/>
</dbReference>
<dbReference type="AlphaFoldDB" id="A0A0M7A163"/>
<evidence type="ECO:0000313" key="5">
    <source>
        <dbReference type="EMBL" id="CTQ67990.1"/>
    </source>
</evidence>
<keyword evidence="1" id="KW-0472">Membrane</keyword>
<dbReference type="InterPro" id="IPR035919">
    <property type="entry name" value="EAL_sf"/>
</dbReference>
<proteinExistence type="predicted"/>
<keyword evidence="1" id="KW-0812">Transmembrane</keyword>
<dbReference type="CDD" id="cd01949">
    <property type="entry name" value="GGDEF"/>
    <property type="match status" value="1"/>
</dbReference>
<dbReference type="GO" id="GO:0007165">
    <property type="term" value="P:signal transduction"/>
    <property type="evidence" value="ECO:0007669"/>
    <property type="project" value="InterPro"/>
</dbReference>
<dbReference type="PANTHER" id="PTHR44757">
    <property type="entry name" value="DIGUANYLATE CYCLASE DGCP"/>
    <property type="match status" value="1"/>
</dbReference>
<evidence type="ECO:0000259" key="2">
    <source>
        <dbReference type="PROSITE" id="PS50883"/>
    </source>
</evidence>
<dbReference type="SUPFAM" id="SSF141868">
    <property type="entry name" value="EAL domain-like"/>
    <property type="match status" value="1"/>
</dbReference>
<dbReference type="PROSITE" id="PS50887">
    <property type="entry name" value="GGDEF"/>
    <property type="match status" value="1"/>
</dbReference>
<dbReference type="Gene3D" id="3.20.20.450">
    <property type="entry name" value="EAL domain"/>
    <property type="match status" value="1"/>
</dbReference>
<dbReference type="Gene3D" id="3.30.70.270">
    <property type="match status" value="1"/>
</dbReference>
<feature type="domain" description="GGDEF" evidence="4">
    <location>
        <begin position="283"/>
        <end position="424"/>
    </location>
</feature>
<protein>
    <submittedName>
        <fullName evidence="5">Bacteriophytochrome cph2</fullName>
    </submittedName>
</protein>
<dbReference type="Proteomes" id="UP000053235">
    <property type="component" value="Unassembled WGS sequence"/>
</dbReference>
<feature type="domain" description="EAL" evidence="2">
    <location>
        <begin position="433"/>
        <end position="686"/>
    </location>
</feature>
<dbReference type="GO" id="GO:0016020">
    <property type="term" value="C:membrane"/>
    <property type="evidence" value="ECO:0007669"/>
    <property type="project" value="InterPro"/>
</dbReference>
<dbReference type="CDD" id="cd06225">
    <property type="entry name" value="HAMP"/>
    <property type="match status" value="1"/>
</dbReference>
<dbReference type="InterPro" id="IPR003660">
    <property type="entry name" value="HAMP_dom"/>
</dbReference>
<dbReference type="InterPro" id="IPR043128">
    <property type="entry name" value="Rev_trsase/Diguanyl_cyclase"/>
</dbReference>
<dbReference type="PROSITE" id="PS50885">
    <property type="entry name" value="HAMP"/>
    <property type="match status" value="1"/>
</dbReference>
<dbReference type="STRING" id="388408.LAX5112_01597"/>
<reference evidence="6" key="1">
    <citation type="submission" date="2015-07" db="EMBL/GenBank/DDBJ databases">
        <authorList>
            <person name="Rodrigo-Torres Lidia"/>
            <person name="Arahal R.David."/>
        </authorList>
    </citation>
    <scope>NUCLEOTIDE SEQUENCE [LARGE SCALE GENOMIC DNA]</scope>
    <source>
        <strain evidence="6">CECT 5112</strain>
    </source>
</reference>
<dbReference type="PANTHER" id="PTHR44757:SF2">
    <property type="entry name" value="BIOFILM ARCHITECTURE MAINTENANCE PROTEIN MBAA"/>
    <property type="match status" value="1"/>
</dbReference>
<dbReference type="Pfam" id="PF00563">
    <property type="entry name" value="EAL"/>
    <property type="match status" value="1"/>
</dbReference>
<dbReference type="PROSITE" id="PS50883">
    <property type="entry name" value="EAL"/>
    <property type="match status" value="1"/>
</dbReference>
<evidence type="ECO:0000259" key="4">
    <source>
        <dbReference type="PROSITE" id="PS50887"/>
    </source>
</evidence>
<dbReference type="SMART" id="SM00267">
    <property type="entry name" value="GGDEF"/>
    <property type="match status" value="1"/>
</dbReference>
<sequence>MPVSVITAGQNILRRVFVRSTLYAVCGILGFSFFFIGISYYSQVSGITERLERDARQKAEFVANISAREIENKNYGEMERLLNAVAKDDHVTAAKAYSRFGQEFASDFMSAAPTSEVQFNEYAFNAAQTGAANLMETVGSIDYVLPVFRDKTAVGSVLVRVSKAEISGIFYNTLWQVIALLGVVAFAFIPALGWLMYKATAGISEVTEAAKEATEGYLDCDLETDAPGEVGDLQVAFRHMLQTQRSNIVEIERLAYTDMITGLANRAKLDKLAATMIDQKPDAEGAVLYVGFDRFKLINDMHGHRVGDEVMRQLAARLGRLLDKVAHPHTKNAPALARFSGDEFVAILPGLADPDQLTEVSETVLRLLSRPVQIGSMSLSVSASAGFVTYPKQGADAEEVMKNANLAMYEAKSASRGRAVSYSEALRTQANERELIADRLRHAVNTGGLEVFYQPKVIPENGRIVGSEALLRWNDEVLGQVSPAKFIPIAEERGLIAPIGRFVLQRALNDTKHLHEEGLHTSVAVNVSPAQFQEETFIDETIETVSESGVSTEKVELEITESSLMDYSDTVLDRIRPIREKGVKFAIDDFGTGYSCLSSLANMPFDTLKIDRSFIMDIATCADRRTIVELIFLMAHQLKLETVAEGIETPLQKDYLKAWGGTLGQGFLWSPAVAFPEYRAMILAQSVGAVKTEVASALH</sequence>
<evidence type="ECO:0000259" key="3">
    <source>
        <dbReference type="PROSITE" id="PS50885"/>
    </source>
</evidence>
<dbReference type="InterPro" id="IPR029787">
    <property type="entry name" value="Nucleotide_cyclase"/>
</dbReference>